<dbReference type="VEuPathDB" id="VectorBase:ISCW005986"/>
<keyword evidence="5" id="KW-0800">Toxin</keyword>
<evidence type="ECO:0000256" key="5">
    <source>
        <dbReference type="ARBA" id="ARBA00023028"/>
    </source>
</evidence>
<dbReference type="VEuPathDB" id="VectorBase:ISCI005986"/>
<dbReference type="PROSITE" id="PS50297">
    <property type="entry name" value="ANK_REP_REGION"/>
    <property type="match status" value="1"/>
</dbReference>
<accession>A0A4D5RFA2</accession>
<keyword evidence="5" id="KW-0528">Neurotoxin</keyword>
<comment type="subcellular location">
    <subcellularLocation>
        <location evidence="1">Target cell membrane</location>
    </subcellularLocation>
</comment>
<dbReference type="Pfam" id="PF12796">
    <property type="entry name" value="Ank_2"/>
    <property type="match status" value="1"/>
</dbReference>
<evidence type="ECO:0000256" key="3">
    <source>
        <dbReference type="ARBA" id="ARBA00022537"/>
    </source>
</evidence>
<dbReference type="SUPFAM" id="SSF48403">
    <property type="entry name" value="Ankyrin repeat"/>
    <property type="match status" value="1"/>
</dbReference>
<reference evidence="10" key="1">
    <citation type="submission" date="2019-04" db="EMBL/GenBank/DDBJ databases">
        <title>An insight into the mialome of Ixodes scapularis.</title>
        <authorList>
            <person name="Ribeiro J.M."/>
            <person name="Mather T.N."/>
            <person name="Karim S."/>
        </authorList>
    </citation>
    <scope>NUCLEOTIDE SEQUENCE</scope>
</reference>
<feature type="repeat" description="ANK" evidence="8">
    <location>
        <begin position="52"/>
        <end position="77"/>
    </location>
</feature>
<keyword evidence="2" id="KW-0268">Exocytosis</keyword>
<dbReference type="SMART" id="SM00225">
    <property type="entry name" value="BTB"/>
    <property type="match status" value="2"/>
</dbReference>
<evidence type="ECO:0000313" key="10">
    <source>
        <dbReference type="EMBL" id="MOY35802.1"/>
    </source>
</evidence>
<dbReference type="EMBL" id="GHJT01001831">
    <property type="protein sequence ID" value="MOY35802.1"/>
    <property type="molecule type" value="Transcribed_RNA"/>
</dbReference>
<dbReference type="AlphaFoldDB" id="A0A4D5RFA2"/>
<evidence type="ECO:0000256" key="8">
    <source>
        <dbReference type="PROSITE-ProRule" id="PRU00023"/>
    </source>
</evidence>
<dbReference type="RefSeq" id="XP_029838232.2">
    <property type="nucleotide sequence ID" value="XM_029982372.3"/>
</dbReference>
<dbReference type="KEGG" id="isc:8051168"/>
<keyword evidence="6 8" id="KW-0040">ANK repeat</keyword>
<dbReference type="Pfam" id="PF00651">
    <property type="entry name" value="BTB"/>
    <property type="match status" value="2"/>
</dbReference>
<keyword evidence="3" id="KW-1052">Target cell membrane</keyword>
<dbReference type="PANTHER" id="PTHR46231:SF1">
    <property type="entry name" value="ANKYRIN REPEAT AND BTB_POZ DOMAIN-CONTAINING PROTEIN 1"/>
    <property type="match status" value="1"/>
</dbReference>
<dbReference type="GO" id="GO:0006887">
    <property type="term" value="P:exocytosis"/>
    <property type="evidence" value="ECO:0007669"/>
    <property type="project" value="UniProtKB-KW"/>
</dbReference>
<feature type="domain" description="BTB" evidence="9">
    <location>
        <begin position="284"/>
        <end position="358"/>
    </location>
</feature>
<dbReference type="Gene3D" id="1.25.40.20">
    <property type="entry name" value="Ankyrin repeat-containing domain"/>
    <property type="match status" value="1"/>
</dbReference>
<keyword evidence="4" id="KW-0677">Repeat</keyword>
<dbReference type="SUPFAM" id="SSF54695">
    <property type="entry name" value="POZ domain"/>
    <property type="match status" value="2"/>
</dbReference>
<evidence type="ECO:0000256" key="1">
    <source>
        <dbReference type="ARBA" id="ARBA00004175"/>
    </source>
</evidence>
<keyword evidence="7" id="KW-0472">Membrane</keyword>
<feature type="non-terminal residue" evidence="10">
    <location>
        <position position="491"/>
    </location>
</feature>
<dbReference type="GO" id="GO:0044231">
    <property type="term" value="C:host cell presynaptic membrane"/>
    <property type="evidence" value="ECO:0007669"/>
    <property type="project" value="UniProtKB-KW"/>
</dbReference>
<dbReference type="GO" id="GO:0044218">
    <property type="term" value="C:other organism cell membrane"/>
    <property type="evidence" value="ECO:0007669"/>
    <property type="project" value="UniProtKB-KW"/>
</dbReference>
<evidence type="ECO:0000256" key="6">
    <source>
        <dbReference type="ARBA" id="ARBA00023043"/>
    </source>
</evidence>
<dbReference type="FunFam" id="3.30.710.10:FF:000334">
    <property type="entry name" value="Ankyrin repeat containing protein"/>
    <property type="match status" value="1"/>
</dbReference>
<dbReference type="InterPro" id="IPR036770">
    <property type="entry name" value="Ankyrin_rpt-contain_sf"/>
</dbReference>
<dbReference type="InterPro" id="IPR044515">
    <property type="entry name" value="ABTB1"/>
</dbReference>
<protein>
    <submittedName>
        <fullName evidence="10">Putative ankyrin repeat and btb/poz domain-containing protein 1</fullName>
    </submittedName>
</protein>
<evidence type="ECO:0000259" key="9">
    <source>
        <dbReference type="PROSITE" id="PS50097"/>
    </source>
</evidence>
<dbReference type="GeneID" id="8051168"/>
<dbReference type="PROSITE" id="PS50088">
    <property type="entry name" value="ANK_REPEAT"/>
    <property type="match status" value="1"/>
</dbReference>
<evidence type="ECO:0000256" key="7">
    <source>
        <dbReference type="ARBA" id="ARBA00023298"/>
    </source>
</evidence>
<dbReference type="InterPro" id="IPR000210">
    <property type="entry name" value="BTB/POZ_dom"/>
</dbReference>
<keyword evidence="7" id="KW-1053">Target membrane</keyword>
<sequence>MTLGADTAISQHHRTLGKDTIALFESCRKGDLSKIRHLVEEREIELNIRDRWDGTPLYYACLCGHKEVVEYLLDNGARCVANTFDGERCLYASLNVGIRNLLRDHKVVTSNTMRRDGYDQFLRRCLDDRQHCDITFRVGGEEVRAHRCILAARSEFFRDAFQTKWRGHNVVPVTHHLVDASVFRIMLQYLYTGRLEMQARQSDSLIELAKRCRLTSLVEQLHDLLASSSSRRKAWNEFKTLLLEPSQYAQEVQRDLSRLAEQTLPAGDREVSADERLTGDAGYADVCFNVHGCYYFCHKVLFCNRSDYFRALIEDPFTEALSTGTSRAVPVISLNHVTPEVFKCVVQHVYGNTATALEPENAWEVACVADVYLLPELRRQCGQLIGECLDEAGACSALRVARLLRLHRLEEQCIDFMARHLAQVVQRPEFREIVAQDASEVKLRQETDSISVIDDIRYHIAANARSCAEVELANQKLALIDALLSDMGLDA</sequence>
<feature type="domain" description="BTB" evidence="9">
    <location>
        <begin position="132"/>
        <end position="199"/>
    </location>
</feature>
<dbReference type="SMART" id="SM00248">
    <property type="entry name" value="ANK"/>
    <property type="match status" value="2"/>
</dbReference>
<dbReference type="InterPro" id="IPR002110">
    <property type="entry name" value="Ankyrin_rpt"/>
</dbReference>
<evidence type="ECO:0000256" key="4">
    <source>
        <dbReference type="ARBA" id="ARBA00022737"/>
    </source>
</evidence>
<dbReference type="CDD" id="cd18497">
    <property type="entry name" value="BACK_ABTB1_BPOZ"/>
    <property type="match status" value="1"/>
</dbReference>
<organism evidence="10">
    <name type="scientific">Ixodes scapularis</name>
    <name type="common">Black-legged tick</name>
    <name type="synonym">Deer tick</name>
    <dbReference type="NCBI Taxonomy" id="6945"/>
    <lineage>
        <taxon>Eukaryota</taxon>
        <taxon>Metazoa</taxon>
        <taxon>Ecdysozoa</taxon>
        <taxon>Arthropoda</taxon>
        <taxon>Chelicerata</taxon>
        <taxon>Arachnida</taxon>
        <taxon>Acari</taxon>
        <taxon>Parasitiformes</taxon>
        <taxon>Ixodida</taxon>
        <taxon>Ixodoidea</taxon>
        <taxon>Ixodidae</taxon>
        <taxon>Ixodinae</taxon>
        <taxon>Ixodes</taxon>
    </lineage>
</organism>
<name>A0A4D5RFA2_IXOSC</name>
<dbReference type="VEuPathDB" id="VectorBase:ISCP_011126"/>
<dbReference type="InterPro" id="IPR011333">
    <property type="entry name" value="SKP1/BTB/POZ_sf"/>
</dbReference>
<keyword evidence="5" id="KW-0638">Presynaptic neurotoxin</keyword>
<dbReference type="PROSITE" id="PS50097">
    <property type="entry name" value="BTB"/>
    <property type="match status" value="2"/>
</dbReference>
<evidence type="ECO:0000256" key="2">
    <source>
        <dbReference type="ARBA" id="ARBA00022483"/>
    </source>
</evidence>
<dbReference type="Gene3D" id="3.30.710.10">
    <property type="entry name" value="Potassium Channel Kv1.1, Chain A"/>
    <property type="match status" value="2"/>
</dbReference>
<dbReference type="PANTHER" id="PTHR46231">
    <property type="entry name" value="ANKYRIN REPEAT AND BTB/POZ DOMAIN-CONTAINING PROTEIN 1"/>
    <property type="match status" value="1"/>
</dbReference>
<dbReference type="OrthoDB" id="6476088at2759"/>
<proteinExistence type="predicted"/>